<evidence type="ECO:0000256" key="2">
    <source>
        <dbReference type="ARBA" id="ARBA00022448"/>
    </source>
</evidence>
<feature type="transmembrane region" description="Helical" evidence="6">
    <location>
        <begin position="415"/>
        <end position="434"/>
    </location>
</feature>
<dbReference type="InterPro" id="IPR011701">
    <property type="entry name" value="MFS"/>
</dbReference>
<protein>
    <submittedName>
        <fullName evidence="8">Major Facilitator Superfamily protein</fullName>
    </submittedName>
</protein>
<dbReference type="PROSITE" id="PS50850">
    <property type="entry name" value="MFS"/>
    <property type="match status" value="1"/>
</dbReference>
<organism evidence="8 9">
    <name type="scientific">Blastococcus mobilis</name>
    <dbReference type="NCBI Taxonomy" id="1938746"/>
    <lineage>
        <taxon>Bacteria</taxon>
        <taxon>Bacillati</taxon>
        <taxon>Actinomycetota</taxon>
        <taxon>Actinomycetes</taxon>
        <taxon>Geodermatophilales</taxon>
        <taxon>Geodermatophilaceae</taxon>
        <taxon>Blastococcus</taxon>
    </lineage>
</organism>
<evidence type="ECO:0000256" key="1">
    <source>
        <dbReference type="ARBA" id="ARBA00004651"/>
    </source>
</evidence>
<dbReference type="RefSeq" id="WP_141137574.1">
    <property type="nucleotide sequence ID" value="NZ_FZNO01000027.1"/>
</dbReference>
<feature type="transmembrane region" description="Helical" evidence="6">
    <location>
        <begin position="85"/>
        <end position="107"/>
    </location>
</feature>
<dbReference type="OrthoDB" id="3579747at2"/>
<sequence length="442" mass="43445">MLRTRSGGPADRLGPIGIGALLGTLMGTSGMGSAAAAVAVPAVVEHYDVAAGRGVWVLAAYTLMVAVGTALYGRLGDSRGIRGPLGFGVALLAVGGVLAALAPTYGLLVVARLLQGAGAAAAPTLTIAALQVLYPPGVRVRAMGVLVGTSVGISALGPVLGGVLTDAVGWQSTMLFPAFGLLGLGLLWRVIPRQGSGARLDHPGAVVVAAVAGGVVLLVQAPVLGPGALLAGTAMVIAGLPLVLLQVRLRPTGFLPRAVLRRHHVLAGAIGASAATIAYFGLLVVIPAVLTARGWSAVRIGLLMLPGAVVGVLVSLGVARLVDRRGAGPSVTVAAACATAAVLTSLAATWISPWGHAVAVALAYTAYSVGQPAMSTVVHDGVPVDLAGVSLGLATLVFFAGGSLGAAVAGLGAELGWAVALVLLALVTAALAVLTRGRLAAA</sequence>
<keyword evidence="5 6" id="KW-0472">Membrane</keyword>
<keyword evidence="9" id="KW-1185">Reference proteome</keyword>
<dbReference type="SUPFAM" id="SSF103473">
    <property type="entry name" value="MFS general substrate transporter"/>
    <property type="match status" value="1"/>
</dbReference>
<feature type="transmembrane region" description="Helical" evidence="6">
    <location>
        <begin position="227"/>
        <end position="245"/>
    </location>
</feature>
<dbReference type="Gene3D" id="1.20.1250.20">
    <property type="entry name" value="MFS general substrate transporter like domains"/>
    <property type="match status" value="1"/>
</dbReference>
<feature type="transmembrane region" description="Helical" evidence="6">
    <location>
        <begin position="55"/>
        <end position="73"/>
    </location>
</feature>
<gene>
    <name evidence="8" type="ORF">SAMN06272737_12734</name>
</gene>
<dbReference type="Pfam" id="PF07690">
    <property type="entry name" value="MFS_1"/>
    <property type="match status" value="1"/>
</dbReference>
<dbReference type="Proteomes" id="UP000198403">
    <property type="component" value="Unassembled WGS sequence"/>
</dbReference>
<feature type="transmembrane region" description="Helical" evidence="6">
    <location>
        <begin position="203"/>
        <end position="221"/>
    </location>
</feature>
<dbReference type="GO" id="GO:0022857">
    <property type="term" value="F:transmembrane transporter activity"/>
    <property type="evidence" value="ECO:0007669"/>
    <property type="project" value="InterPro"/>
</dbReference>
<keyword evidence="4 6" id="KW-1133">Transmembrane helix</keyword>
<feature type="transmembrane region" description="Helical" evidence="6">
    <location>
        <begin position="170"/>
        <end position="191"/>
    </location>
</feature>
<dbReference type="InterPro" id="IPR036259">
    <property type="entry name" value="MFS_trans_sf"/>
</dbReference>
<evidence type="ECO:0000256" key="6">
    <source>
        <dbReference type="SAM" id="Phobius"/>
    </source>
</evidence>
<feature type="transmembrane region" description="Helical" evidence="6">
    <location>
        <begin position="386"/>
        <end position="409"/>
    </location>
</feature>
<dbReference type="Gene3D" id="1.20.1720.10">
    <property type="entry name" value="Multidrug resistance protein D"/>
    <property type="match status" value="1"/>
</dbReference>
<evidence type="ECO:0000256" key="5">
    <source>
        <dbReference type="ARBA" id="ARBA00023136"/>
    </source>
</evidence>
<dbReference type="EMBL" id="FZNO01000027">
    <property type="protein sequence ID" value="SNR80986.1"/>
    <property type="molecule type" value="Genomic_DNA"/>
</dbReference>
<feature type="transmembrane region" description="Helical" evidence="6">
    <location>
        <begin position="296"/>
        <end position="319"/>
    </location>
</feature>
<evidence type="ECO:0000313" key="8">
    <source>
        <dbReference type="EMBL" id="SNR80986.1"/>
    </source>
</evidence>
<dbReference type="PANTHER" id="PTHR42718:SF9">
    <property type="entry name" value="MAJOR FACILITATOR SUPERFAMILY MULTIDRUG TRANSPORTER MFSC"/>
    <property type="match status" value="1"/>
</dbReference>
<feature type="transmembrane region" description="Helical" evidence="6">
    <location>
        <begin position="113"/>
        <end position="133"/>
    </location>
</feature>
<dbReference type="GO" id="GO:0005886">
    <property type="term" value="C:plasma membrane"/>
    <property type="evidence" value="ECO:0007669"/>
    <property type="project" value="UniProtKB-SubCell"/>
</dbReference>
<feature type="transmembrane region" description="Helical" evidence="6">
    <location>
        <begin position="357"/>
        <end position="374"/>
    </location>
</feature>
<evidence type="ECO:0000313" key="9">
    <source>
        <dbReference type="Proteomes" id="UP000198403"/>
    </source>
</evidence>
<dbReference type="PANTHER" id="PTHR42718">
    <property type="entry name" value="MAJOR FACILITATOR SUPERFAMILY MULTIDRUG TRANSPORTER MFSC"/>
    <property type="match status" value="1"/>
</dbReference>
<evidence type="ECO:0000256" key="4">
    <source>
        <dbReference type="ARBA" id="ARBA00022989"/>
    </source>
</evidence>
<keyword evidence="3 6" id="KW-0812">Transmembrane</keyword>
<evidence type="ECO:0000256" key="3">
    <source>
        <dbReference type="ARBA" id="ARBA00022692"/>
    </source>
</evidence>
<comment type="subcellular location">
    <subcellularLocation>
        <location evidence="1">Cell membrane</location>
        <topology evidence="1">Multi-pass membrane protein</topology>
    </subcellularLocation>
</comment>
<dbReference type="AlphaFoldDB" id="A0A238ZBS7"/>
<feature type="transmembrane region" description="Helical" evidence="6">
    <location>
        <begin position="145"/>
        <end position="164"/>
    </location>
</feature>
<name>A0A238ZBS7_9ACTN</name>
<dbReference type="InterPro" id="IPR020846">
    <property type="entry name" value="MFS_dom"/>
</dbReference>
<feature type="transmembrane region" description="Helical" evidence="6">
    <location>
        <begin position="331"/>
        <end position="351"/>
    </location>
</feature>
<keyword evidence="2" id="KW-0813">Transport</keyword>
<evidence type="ECO:0000259" key="7">
    <source>
        <dbReference type="PROSITE" id="PS50850"/>
    </source>
</evidence>
<reference evidence="8 9" key="1">
    <citation type="submission" date="2017-06" db="EMBL/GenBank/DDBJ databases">
        <authorList>
            <person name="Kim H.J."/>
            <person name="Triplett B.A."/>
        </authorList>
    </citation>
    <scope>NUCLEOTIDE SEQUENCE [LARGE SCALE GENOMIC DNA]</scope>
    <source>
        <strain evidence="8 9">DSM 44272</strain>
    </source>
</reference>
<proteinExistence type="predicted"/>
<accession>A0A238ZBS7</accession>
<feature type="domain" description="Major facilitator superfamily (MFS) profile" evidence="7">
    <location>
        <begin position="16"/>
        <end position="442"/>
    </location>
</feature>
<feature type="transmembrane region" description="Helical" evidence="6">
    <location>
        <begin position="265"/>
        <end position="290"/>
    </location>
</feature>